<evidence type="ECO:0000256" key="5">
    <source>
        <dbReference type="ARBA" id="ARBA00022695"/>
    </source>
</evidence>
<comment type="similarity">
    <text evidence="2">Belongs to the UDPGP type 1 family.</text>
</comment>
<dbReference type="Gene3D" id="2.160.10.10">
    <property type="entry name" value="Hexapeptide repeat proteins"/>
    <property type="match status" value="1"/>
</dbReference>
<evidence type="ECO:0000256" key="4">
    <source>
        <dbReference type="ARBA" id="ARBA00022679"/>
    </source>
</evidence>
<dbReference type="InterPro" id="IPR036380">
    <property type="entry name" value="Isochorismatase-like_sf"/>
</dbReference>
<evidence type="ECO:0000256" key="1">
    <source>
        <dbReference type="ARBA" id="ARBA00006336"/>
    </source>
</evidence>
<proteinExistence type="inferred from homology"/>
<dbReference type="Gene3D" id="3.90.550.10">
    <property type="entry name" value="Spore Coat Polysaccharide Biosynthesis Protein SpsA, Chain A"/>
    <property type="match status" value="1"/>
</dbReference>
<dbReference type="CDD" id="cd00431">
    <property type="entry name" value="cysteine_hydrolases"/>
    <property type="match status" value="1"/>
</dbReference>
<accession>A0A7S2NLM6</accession>
<evidence type="ECO:0000256" key="2">
    <source>
        <dbReference type="ARBA" id="ARBA00010401"/>
    </source>
</evidence>
<evidence type="ECO:0000259" key="6">
    <source>
        <dbReference type="Pfam" id="PF00857"/>
    </source>
</evidence>
<dbReference type="InterPro" id="IPR000868">
    <property type="entry name" value="Isochorismatase-like_dom"/>
</dbReference>
<dbReference type="PANTHER" id="PTHR43511">
    <property type="match status" value="1"/>
</dbReference>
<dbReference type="AlphaFoldDB" id="A0A7S2NLM6"/>
<keyword evidence="5" id="KW-0548">Nucleotidyltransferase</keyword>
<evidence type="ECO:0000256" key="3">
    <source>
        <dbReference type="ARBA" id="ARBA00012415"/>
    </source>
</evidence>
<gene>
    <name evidence="7" type="ORF">CBRE1094_LOCUS44233</name>
</gene>
<dbReference type="SUPFAM" id="SSF52499">
    <property type="entry name" value="Isochorismatase-like hydrolases"/>
    <property type="match status" value="1"/>
</dbReference>
<protein>
    <recommendedName>
        <fullName evidence="3">UTP--glucose-1-phosphate uridylyltransferase</fullName>
        <ecNumber evidence="3">2.7.7.9</ecNumber>
    </recommendedName>
</protein>
<dbReference type="InterPro" id="IPR029044">
    <property type="entry name" value="Nucleotide-diphossugar_trans"/>
</dbReference>
<dbReference type="EC" id="2.7.7.9" evidence="3"/>
<dbReference type="Pfam" id="PF00857">
    <property type="entry name" value="Isochorismatase"/>
    <property type="match status" value="1"/>
</dbReference>
<comment type="similarity">
    <text evidence="1">Belongs to the isochorismatase family.</text>
</comment>
<dbReference type="GO" id="GO:0006011">
    <property type="term" value="P:UDP-alpha-D-glucose metabolic process"/>
    <property type="evidence" value="ECO:0007669"/>
    <property type="project" value="InterPro"/>
</dbReference>
<evidence type="ECO:0000313" key="7">
    <source>
        <dbReference type="EMBL" id="CAD9548281.1"/>
    </source>
</evidence>
<organism evidence="7">
    <name type="scientific">Haptolina brevifila</name>
    <dbReference type="NCBI Taxonomy" id="156173"/>
    <lineage>
        <taxon>Eukaryota</taxon>
        <taxon>Haptista</taxon>
        <taxon>Haptophyta</taxon>
        <taxon>Prymnesiophyceae</taxon>
        <taxon>Prymnesiales</taxon>
        <taxon>Prymnesiaceae</taxon>
        <taxon>Haptolina</taxon>
    </lineage>
</organism>
<sequence>MFSSLFSPRSKKPVKSADSFLVFEPANAKGGADIVASKTAMVCIEFQNEFATEGGKCYEALKPVMETTGMLAKAAATADALRAAGGTVIFVPIIFKADASDNPNKGIGILQGCAKDSLFTEGTWNADFCKEMSPKEGDPIVTGKRGLDAFPNTNLEELLVSKGIETVALCGFLTNCCVESTMRTACEKGYNVVTLTDCCACTSAEGQKAATEGTFGMFSQPMVAEDFKKKLSFNSLWSKYDEKMAAEGCNPVAIAAFKYTFEKLTSGVSLNIGEKDIQPVDSLPTYDSLTDEKPDLFAKTVMLKLNGGLGTGMGLDKAKSLLELKDGLSFLDFIAKQVDSVRESTGKPLAFMLMNSFSTSDDTLKHLEKYPTLKSDGLPLEFVQNKAPKVAADGYEPASWEANPSMEWCPPGHGDLYPAMVGSGALDMLLEKGFEYMFVSNSDNLGATMDLKLLTWFANSGKPFAMECAARTAADKKGGHLALKDGQMLLREAAQCPDEDEAEFQNTDKYKYFNTNNLWLNLKELKAALDKAKDGVLPLPVIKNGKTVDPVKDGKDGREKSPKVLQLETAMGSAIECFPGAGAILIPRTRFAPVKTTNDMLALMSDAYEVTKDFRMVLSASCRGVPPDIKLDGKYKFVPALMTLVPNGPPSLIGCKKLSIVGMVSFAAGVVFKGTVKVTNAGEETKELAAGTYEDTEVTL</sequence>
<dbReference type="CDD" id="cd00897">
    <property type="entry name" value="UGPase_euk"/>
    <property type="match status" value="1"/>
</dbReference>
<dbReference type="SUPFAM" id="SSF53448">
    <property type="entry name" value="Nucleotide-diphospho-sugar transferases"/>
    <property type="match status" value="1"/>
</dbReference>
<reference evidence="7" key="1">
    <citation type="submission" date="2021-01" db="EMBL/GenBank/DDBJ databases">
        <authorList>
            <person name="Corre E."/>
            <person name="Pelletier E."/>
            <person name="Niang G."/>
            <person name="Scheremetjew M."/>
            <person name="Finn R."/>
            <person name="Kale V."/>
            <person name="Holt S."/>
            <person name="Cochrane G."/>
            <person name="Meng A."/>
            <person name="Brown T."/>
            <person name="Cohen L."/>
        </authorList>
    </citation>
    <scope>NUCLEOTIDE SEQUENCE</scope>
    <source>
        <strain evidence="7">UTEX LB 985</strain>
    </source>
</reference>
<dbReference type="InterPro" id="IPR002618">
    <property type="entry name" value="UDPGP_fam"/>
</dbReference>
<dbReference type="EMBL" id="HBGU01080999">
    <property type="protein sequence ID" value="CAD9548281.1"/>
    <property type="molecule type" value="Transcribed_RNA"/>
</dbReference>
<keyword evidence="4" id="KW-0808">Transferase</keyword>
<dbReference type="InterPro" id="IPR016267">
    <property type="entry name" value="UDPGP_trans"/>
</dbReference>
<dbReference type="Gene3D" id="3.40.50.850">
    <property type="entry name" value="Isochorismatase-like"/>
    <property type="match status" value="1"/>
</dbReference>
<dbReference type="GO" id="GO:0003983">
    <property type="term" value="F:UTP:glucose-1-phosphate uridylyltransferase activity"/>
    <property type="evidence" value="ECO:0007669"/>
    <property type="project" value="UniProtKB-EC"/>
</dbReference>
<name>A0A7S2NLM6_9EUKA</name>
<feature type="domain" description="Isochorismatase-like" evidence="6">
    <location>
        <begin position="39"/>
        <end position="225"/>
    </location>
</feature>
<dbReference type="Pfam" id="PF01704">
    <property type="entry name" value="UDPGP"/>
    <property type="match status" value="1"/>
</dbReference>